<comment type="similarity">
    <text evidence="3 9">Belongs to the peptidase S26 family.</text>
</comment>
<dbReference type="InterPro" id="IPR019757">
    <property type="entry name" value="Pept_S26A_signal_pept_1_Lys-AS"/>
</dbReference>
<evidence type="ECO:0000256" key="5">
    <source>
        <dbReference type="ARBA" id="ARBA00022670"/>
    </source>
</evidence>
<evidence type="ECO:0000256" key="7">
    <source>
        <dbReference type="PIRSR" id="PIRSR600223-1"/>
    </source>
</evidence>
<dbReference type="PROSITE" id="PS00760">
    <property type="entry name" value="SPASE_I_2"/>
    <property type="match status" value="1"/>
</dbReference>
<dbReference type="Proteomes" id="UP000262195">
    <property type="component" value="Unassembled WGS sequence"/>
</dbReference>
<evidence type="ECO:0000256" key="4">
    <source>
        <dbReference type="ARBA" id="ARBA00013208"/>
    </source>
</evidence>
<dbReference type="EMBL" id="DQHO01000018">
    <property type="protein sequence ID" value="HCS93678.1"/>
    <property type="molecule type" value="Genomic_DNA"/>
</dbReference>
<dbReference type="PRINTS" id="PR00727">
    <property type="entry name" value="LEADERPTASE"/>
</dbReference>
<keyword evidence="8" id="KW-0812">Transmembrane</keyword>
<comment type="subcellular location">
    <subcellularLocation>
        <location evidence="2">Cell membrane</location>
        <topology evidence="2">Single-pass type II membrane protein</topology>
    </subcellularLocation>
    <subcellularLocation>
        <location evidence="9">Membrane</location>
        <topology evidence="9">Single-pass type II membrane protein</topology>
    </subcellularLocation>
</comment>
<keyword evidence="8" id="KW-0472">Membrane</keyword>
<comment type="catalytic activity">
    <reaction evidence="1 8">
        <text>Cleavage of hydrophobic, N-terminal signal or leader sequences from secreted and periplasmic proteins.</text>
        <dbReference type="EC" id="3.4.21.89"/>
    </reaction>
</comment>
<dbReference type="NCBIfam" id="TIGR02227">
    <property type="entry name" value="sigpep_I_bact"/>
    <property type="match status" value="1"/>
</dbReference>
<dbReference type="PROSITE" id="PS00761">
    <property type="entry name" value="SPASE_I_3"/>
    <property type="match status" value="1"/>
</dbReference>
<evidence type="ECO:0000256" key="6">
    <source>
        <dbReference type="ARBA" id="ARBA00022801"/>
    </source>
</evidence>
<dbReference type="PROSITE" id="PS00501">
    <property type="entry name" value="SPASE_I_1"/>
    <property type="match status" value="1"/>
</dbReference>
<gene>
    <name evidence="11" type="primary">lepB</name>
    <name evidence="11" type="ORF">DIW15_03075</name>
</gene>
<evidence type="ECO:0000256" key="2">
    <source>
        <dbReference type="ARBA" id="ARBA00004401"/>
    </source>
</evidence>
<evidence type="ECO:0000256" key="1">
    <source>
        <dbReference type="ARBA" id="ARBA00000677"/>
    </source>
</evidence>
<dbReference type="InterPro" id="IPR019533">
    <property type="entry name" value="Peptidase_S26"/>
</dbReference>
<evidence type="ECO:0000313" key="11">
    <source>
        <dbReference type="EMBL" id="HCS93678.1"/>
    </source>
</evidence>
<dbReference type="InterPro" id="IPR019758">
    <property type="entry name" value="Pept_S26A_signal_pept_1_CS"/>
</dbReference>
<dbReference type="GO" id="GO:0006465">
    <property type="term" value="P:signal peptide processing"/>
    <property type="evidence" value="ECO:0007669"/>
    <property type="project" value="InterPro"/>
</dbReference>
<proteinExistence type="inferred from homology"/>
<keyword evidence="5 8" id="KW-0645">Protease</keyword>
<dbReference type="GO" id="GO:0004252">
    <property type="term" value="F:serine-type endopeptidase activity"/>
    <property type="evidence" value="ECO:0007669"/>
    <property type="project" value="InterPro"/>
</dbReference>
<dbReference type="PANTHER" id="PTHR43390">
    <property type="entry name" value="SIGNAL PEPTIDASE I"/>
    <property type="match status" value="1"/>
</dbReference>
<dbReference type="RefSeq" id="WP_022796262.1">
    <property type="nucleotide sequence ID" value="NZ_JBQDSL010000007.1"/>
</dbReference>
<accession>A0A3D4S517</accession>
<evidence type="ECO:0000256" key="8">
    <source>
        <dbReference type="RuleBase" id="RU003993"/>
    </source>
</evidence>
<dbReference type="GO" id="GO:0009003">
    <property type="term" value="F:signal peptidase activity"/>
    <property type="evidence" value="ECO:0007669"/>
    <property type="project" value="UniProtKB-EC"/>
</dbReference>
<feature type="domain" description="Peptidase S26" evidence="10">
    <location>
        <begin position="12"/>
        <end position="168"/>
    </location>
</feature>
<evidence type="ECO:0000259" key="10">
    <source>
        <dbReference type="Pfam" id="PF10502"/>
    </source>
</evidence>
<dbReference type="InterPro" id="IPR019756">
    <property type="entry name" value="Pept_S26A_signal_pept_1_Ser-AS"/>
</dbReference>
<dbReference type="STRING" id="1121105.GCA_000421665_00991"/>
<feature type="transmembrane region" description="Helical" evidence="8">
    <location>
        <begin position="12"/>
        <end position="33"/>
    </location>
</feature>
<protein>
    <recommendedName>
        <fullName evidence="4 8">Signal peptidase I</fullName>
        <ecNumber evidence="4 8">3.4.21.89</ecNumber>
    </recommendedName>
</protein>
<dbReference type="EC" id="3.4.21.89" evidence="4 8"/>
<name>A0A3D4S517_9ENTE</name>
<evidence type="ECO:0000313" key="12">
    <source>
        <dbReference type="Proteomes" id="UP000262195"/>
    </source>
</evidence>
<dbReference type="Gene3D" id="2.10.109.10">
    <property type="entry name" value="Umud Fragment, subunit A"/>
    <property type="match status" value="1"/>
</dbReference>
<feature type="active site" evidence="7">
    <location>
        <position position="78"/>
    </location>
</feature>
<evidence type="ECO:0000256" key="9">
    <source>
        <dbReference type="RuleBase" id="RU362042"/>
    </source>
</evidence>
<dbReference type="PANTHER" id="PTHR43390:SF1">
    <property type="entry name" value="CHLOROPLAST PROCESSING PEPTIDASE"/>
    <property type="match status" value="1"/>
</dbReference>
<comment type="caution">
    <text evidence="11">The sequence shown here is derived from an EMBL/GenBank/DDBJ whole genome shotgun (WGS) entry which is preliminary data.</text>
</comment>
<evidence type="ECO:0000256" key="3">
    <source>
        <dbReference type="ARBA" id="ARBA00009370"/>
    </source>
</evidence>
<reference evidence="11 12" key="1">
    <citation type="journal article" date="2018" name="Nat. Biotechnol.">
        <title>A standardized bacterial taxonomy based on genome phylogeny substantially revises the tree of life.</title>
        <authorList>
            <person name="Parks D.H."/>
            <person name="Chuvochina M."/>
            <person name="Waite D.W."/>
            <person name="Rinke C."/>
            <person name="Skarshewski A."/>
            <person name="Chaumeil P.A."/>
            <person name="Hugenholtz P."/>
        </authorList>
    </citation>
    <scope>NUCLEOTIDE SEQUENCE [LARGE SCALE GENOMIC DNA]</scope>
    <source>
        <strain evidence="11">UBA11306</strain>
    </source>
</reference>
<dbReference type="Pfam" id="PF10502">
    <property type="entry name" value="Peptidase_S26"/>
    <property type="match status" value="1"/>
</dbReference>
<keyword evidence="6 8" id="KW-0378">Hydrolase</keyword>
<dbReference type="InterPro" id="IPR000223">
    <property type="entry name" value="Pept_S26A_signal_pept_1"/>
</dbReference>
<keyword evidence="8" id="KW-1133">Transmembrane helix</keyword>
<dbReference type="GO" id="GO:0005886">
    <property type="term" value="C:plasma membrane"/>
    <property type="evidence" value="ECO:0007669"/>
    <property type="project" value="UniProtKB-SubCell"/>
</dbReference>
<organism evidence="11 12">
    <name type="scientific">Bavariicoccus seileri</name>
    <dbReference type="NCBI Taxonomy" id="549685"/>
    <lineage>
        <taxon>Bacteria</taxon>
        <taxon>Bacillati</taxon>
        <taxon>Bacillota</taxon>
        <taxon>Bacilli</taxon>
        <taxon>Lactobacillales</taxon>
        <taxon>Enterococcaceae</taxon>
        <taxon>Bavariicoccus</taxon>
    </lineage>
</organism>
<dbReference type="SUPFAM" id="SSF51306">
    <property type="entry name" value="LexA/Signal peptidase"/>
    <property type="match status" value="1"/>
</dbReference>
<dbReference type="InterPro" id="IPR036286">
    <property type="entry name" value="LexA/Signal_pep-like_sf"/>
</dbReference>
<sequence>MKRWLISKWWHRSIIAVVLSFLIVIIMRLWLFIPSQIIGQSMEPTLHPNDTVVFATIGELDRFDIVLFKDAGQQTYIKRIIGLPGEKIDYKDGILYIDDQAVDEDSATGIPDISEDTANFVMSSLGDDSVIPENHYFVLGDNRSASNDSRMFGFVPKETIIGKAFFRVMPFKFL</sequence>
<feature type="active site" evidence="7">
    <location>
        <position position="41"/>
    </location>
</feature>
<dbReference type="AlphaFoldDB" id="A0A3D4S517"/>
<dbReference type="CDD" id="cd06530">
    <property type="entry name" value="S26_SPase_I"/>
    <property type="match status" value="1"/>
</dbReference>